<name>A0A919CNM4_9PROT</name>
<dbReference type="InterPro" id="IPR053931">
    <property type="entry name" value="RapZ_C"/>
</dbReference>
<keyword evidence="1 4" id="KW-0547">Nucleotide-binding</keyword>
<dbReference type="InterPro" id="IPR005337">
    <property type="entry name" value="RapZ-like"/>
</dbReference>
<dbReference type="Pfam" id="PF03668">
    <property type="entry name" value="RapZ-like_N"/>
    <property type="match status" value="1"/>
</dbReference>
<feature type="binding site" evidence="4">
    <location>
        <begin position="78"/>
        <end position="81"/>
    </location>
    <ligand>
        <name>GTP</name>
        <dbReference type="ChEBI" id="CHEBI:37565"/>
    </ligand>
</feature>
<keyword evidence="2 4" id="KW-0067">ATP-binding</keyword>
<dbReference type="Proteomes" id="UP000630353">
    <property type="component" value="Unassembled WGS sequence"/>
</dbReference>
<evidence type="ECO:0000259" key="5">
    <source>
        <dbReference type="Pfam" id="PF03668"/>
    </source>
</evidence>
<evidence type="ECO:0000313" key="8">
    <source>
        <dbReference type="Proteomes" id="UP000630353"/>
    </source>
</evidence>
<protein>
    <submittedName>
        <fullName evidence="7">Nucleotide-binding protein</fullName>
    </submittedName>
</protein>
<evidence type="ECO:0000256" key="1">
    <source>
        <dbReference type="ARBA" id="ARBA00022741"/>
    </source>
</evidence>
<dbReference type="InterPro" id="IPR053930">
    <property type="entry name" value="RapZ-like_N"/>
</dbReference>
<dbReference type="Pfam" id="PF22740">
    <property type="entry name" value="PapZ_C"/>
    <property type="match status" value="1"/>
</dbReference>
<evidence type="ECO:0000256" key="4">
    <source>
        <dbReference type="HAMAP-Rule" id="MF_00636"/>
    </source>
</evidence>
<gene>
    <name evidence="7" type="ORF">GCM10017083_00760</name>
</gene>
<accession>A0A919CNM4</accession>
<dbReference type="SUPFAM" id="SSF52540">
    <property type="entry name" value="P-loop containing nucleoside triphosphate hydrolases"/>
    <property type="match status" value="1"/>
</dbReference>
<dbReference type="GO" id="GO:0005525">
    <property type="term" value="F:GTP binding"/>
    <property type="evidence" value="ECO:0007669"/>
    <property type="project" value="UniProtKB-UniRule"/>
</dbReference>
<reference evidence="7" key="2">
    <citation type="submission" date="2020-09" db="EMBL/GenBank/DDBJ databases">
        <authorList>
            <person name="Sun Q."/>
            <person name="Kim S."/>
        </authorList>
    </citation>
    <scope>NUCLEOTIDE SEQUENCE</scope>
    <source>
        <strain evidence="7">KCTC 42651</strain>
    </source>
</reference>
<dbReference type="InterPro" id="IPR027417">
    <property type="entry name" value="P-loop_NTPase"/>
</dbReference>
<keyword evidence="8" id="KW-1185">Reference proteome</keyword>
<evidence type="ECO:0000256" key="2">
    <source>
        <dbReference type="ARBA" id="ARBA00022840"/>
    </source>
</evidence>
<feature type="domain" description="RapZ-like N-terminal" evidence="5">
    <location>
        <begin position="13"/>
        <end position="176"/>
    </location>
</feature>
<evidence type="ECO:0000313" key="7">
    <source>
        <dbReference type="EMBL" id="GHD39191.1"/>
    </source>
</evidence>
<dbReference type="PANTHER" id="PTHR30448:SF0">
    <property type="entry name" value="RNASE ADAPTER PROTEIN RAPZ"/>
    <property type="match status" value="1"/>
</dbReference>
<proteinExistence type="inferred from homology"/>
<dbReference type="AlphaFoldDB" id="A0A919CNM4"/>
<dbReference type="PIRSF" id="PIRSF005052">
    <property type="entry name" value="P-loopkin"/>
    <property type="match status" value="1"/>
</dbReference>
<feature type="domain" description="RapZ C-terminal" evidence="6">
    <location>
        <begin position="183"/>
        <end position="302"/>
    </location>
</feature>
<reference evidence="7" key="1">
    <citation type="journal article" date="2014" name="Int. J. Syst. Evol. Microbiol.">
        <title>Complete genome sequence of Corynebacterium casei LMG S-19264T (=DSM 44701T), isolated from a smear-ripened cheese.</title>
        <authorList>
            <consortium name="US DOE Joint Genome Institute (JGI-PGF)"/>
            <person name="Walter F."/>
            <person name="Albersmeier A."/>
            <person name="Kalinowski J."/>
            <person name="Ruckert C."/>
        </authorList>
    </citation>
    <scope>NUCLEOTIDE SEQUENCE</scope>
    <source>
        <strain evidence="7">KCTC 42651</strain>
    </source>
</reference>
<sequence>MSDPGEQAGRTLVVLVTGLSGAGRTSTLKILEDEGFEAVDNLPLSLLPILLAPGRGGDAPAGTGSVAMGATRLAVGVDLRTRGFDQRLLLDQLTALRARSDLDLRVVYLDCDDAVLIRRFTETRRRHPLATDRPVADGIRIEREVMMPLREAADVVIDTSALTLATFRQALAAALAVGGGRQMTVTVLSFAFRGGLPREADMVFDVRFLDNPHYVEELRPHDGRDPAVAAHVGRDPDFEPFLARLQALLEPLLPRYQSEGKSYLTIAVGCTGGKHRSVVTAERLAAWLKSLGTPVTLRHRDLPAAAGEGEQSTTGEATNG</sequence>
<dbReference type="GO" id="GO:0005524">
    <property type="term" value="F:ATP binding"/>
    <property type="evidence" value="ECO:0007669"/>
    <property type="project" value="UniProtKB-UniRule"/>
</dbReference>
<organism evidence="7 8">
    <name type="scientific">Thalassobaculum fulvum</name>
    <dbReference type="NCBI Taxonomy" id="1633335"/>
    <lineage>
        <taxon>Bacteria</taxon>
        <taxon>Pseudomonadati</taxon>
        <taxon>Pseudomonadota</taxon>
        <taxon>Alphaproteobacteria</taxon>
        <taxon>Rhodospirillales</taxon>
        <taxon>Thalassobaculaceae</taxon>
        <taxon>Thalassobaculum</taxon>
    </lineage>
</organism>
<keyword evidence="3 4" id="KW-0342">GTP-binding</keyword>
<evidence type="ECO:0000256" key="3">
    <source>
        <dbReference type="ARBA" id="ARBA00023134"/>
    </source>
</evidence>
<comment type="caution">
    <text evidence="7">The sequence shown here is derived from an EMBL/GenBank/DDBJ whole genome shotgun (WGS) entry which is preliminary data.</text>
</comment>
<dbReference type="HAMAP" id="MF_00636">
    <property type="entry name" value="RapZ_like"/>
    <property type="match status" value="1"/>
</dbReference>
<dbReference type="Gene3D" id="3.40.50.300">
    <property type="entry name" value="P-loop containing nucleotide triphosphate hydrolases"/>
    <property type="match status" value="1"/>
</dbReference>
<dbReference type="PANTHER" id="PTHR30448">
    <property type="entry name" value="RNASE ADAPTER PROTEIN RAPZ"/>
    <property type="match status" value="1"/>
</dbReference>
<dbReference type="NCBIfam" id="NF003828">
    <property type="entry name" value="PRK05416.1"/>
    <property type="match status" value="1"/>
</dbReference>
<feature type="binding site" evidence="4">
    <location>
        <begin position="18"/>
        <end position="25"/>
    </location>
    <ligand>
        <name>ATP</name>
        <dbReference type="ChEBI" id="CHEBI:30616"/>
    </ligand>
</feature>
<evidence type="ECO:0000259" key="6">
    <source>
        <dbReference type="Pfam" id="PF22740"/>
    </source>
</evidence>
<dbReference type="EMBL" id="BMZS01000001">
    <property type="protein sequence ID" value="GHD39191.1"/>
    <property type="molecule type" value="Genomic_DNA"/>
</dbReference>
<dbReference type="RefSeq" id="WP_189986928.1">
    <property type="nucleotide sequence ID" value="NZ_BMZS01000001.1"/>
</dbReference>